<organism evidence="8 9">
    <name type="scientific">Hyalangium minutum</name>
    <dbReference type="NCBI Taxonomy" id="394096"/>
    <lineage>
        <taxon>Bacteria</taxon>
        <taxon>Pseudomonadati</taxon>
        <taxon>Myxococcota</taxon>
        <taxon>Myxococcia</taxon>
        <taxon>Myxococcales</taxon>
        <taxon>Cystobacterineae</taxon>
        <taxon>Archangiaceae</taxon>
        <taxon>Hyalangium</taxon>
    </lineage>
</organism>
<dbReference type="STRING" id="394096.DB31_3478"/>
<feature type="repeat" description="WD" evidence="3">
    <location>
        <begin position="739"/>
        <end position="772"/>
    </location>
</feature>
<dbReference type="PANTHER" id="PTHR19879">
    <property type="entry name" value="TRANSCRIPTION INITIATION FACTOR TFIID"/>
    <property type="match status" value="1"/>
</dbReference>
<dbReference type="PRINTS" id="PR00320">
    <property type="entry name" value="GPROTEINBRPT"/>
</dbReference>
<evidence type="ECO:0000259" key="7">
    <source>
        <dbReference type="PROSITE" id="PS50011"/>
    </source>
</evidence>
<dbReference type="InterPro" id="IPR019775">
    <property type="entry name" value="WD40_repeat_CS"/>
</dbReference>
<dbReference type="Pfam" id="PF00400">
    <property type="entry name" value="WD40"/>
    <property type="match status" value="12"/>
</dbReference>
<evidence type="ECO:0000313" key="9">
    <source>
        <dbReference type="Proteomes" id="UP000028725"/>
    </source>
</evidence>
<dbReference type="PANTHER" id="PTHR19879:SF9">
    <property type="entry name" value="TRANSCRIPTION INITIATION FACTOR TFIID SUBUNIT 5"/>
    <property type="match status" value="1"/>
</dbReference>
<dbReference type="InterPro" id="IPR015943">
    <property type="entry name" value="WD40/YVTN_repeat-like_dom_sf"/>
</dbReference>
<gene>
    <name evidence="8" type="ORF">DB31_3478</name>
</gene>
<dbReference type="InterPro" id="IPR001680">
    <property type="entry name" value="WD40_rpt"/>
</dbReference>
<dbReference type="InterPro" id="IPR000719">
    <property type="entry name" value="Prot_kinase_dom"/>
</dbReference>
<dbReference type="SUPFAM" id="SSF50978">
    <property type="entry name" value="WD40 repeat-like"/>
    <property type="match status" value="1"/>
</dbReference>
<dbReference type="PATRIC" id="fig|394096.3.peg.1128"/>
<feature type="repeat" description="WD" evidence="3">
    <location>
        <begin position="847"/>
        <end position="888"/>
    </location>
</feature>
<comment type="caution">
    <text evidence="8">The sequence shown here is derived from an EMBL/GenBank/DDBJ whole genome shotgun (WGS) entry which is preliminary data.</text>
</comment>
<dbReference type="PROSITE" id="PS50011">
    <property type="entry name" value="PROTEIN_KINASE_DOM"/>
    <property type="match status" value="1"/>
</dbReference>
<evidence type="ECO:0000256" key="3">
    <source>
        <dbReference type="PROSITE-ProRule" id="PRU00221"/>
    </source>
</evidence>
<dbReference type="Gene3D" id="1.10.510.10">
    <property type="entry name" value="Transferase(Phosphotransferase) domain 1"/>
    <property type="match status" value="1"/>
</dbReference>
<feature type="repeat" description="WD" evidence="3">
    <location>
        <begin position="533"/>
        <end position="574"/>
    </location>
</feature>
<dbReference type="AlphaFoldDB" id="A0A085WUI5"/>
<evidence type="ECO:0000256" key="2">
    <source>
        <dbReference type="ARBA" id="ARBA00022737"/>
    </source>
</evidence>
<feature type="coiled-coil region" evidence="4">
    <location>
        <begin position="371"/>
        <end position="398"/>
    </location>
</feature>
<feature type="domain" description="Protein kinase" evidence="7">
    <location>
        <begin position="67"/>
        <end position="326"/>
    </location>
</feature>
<dbReference type="SUPFAM" id="SSF56112">
    <property type="entry name" value="Protein kinase-like (PK-like)"/>
    <property type="match status" value="1"/>
</dbReference>
<dbReference type="Pfam" id="PF00069">
    <property type="entry name" value="Pkinase"/>
    <property type="match status" value="1"/>
</dbReference>
<dbReference type="SMART" id="SM00220">
    <property type="entry name" value="S_TKc"/>
    <property type="match status" value="1"/>
</dbReference>
<dbReference type="SMART" id="SM00320">
    <property type="entry name" value="WD40"/>
    <property type="match status" value="15"/>
</dbReference>
<dbReference type="InterPro" id="IPR036322">
    <property type="entry name" value="WD40_repeat_dom_sf"/>
</dbReference>
<dbReference type="Gene3D" id="2.130.10.10">
    <property type="entry name" value="YVTN repeat-like/Quinoprotein amine dehydrogenase"/>
    <property type="match status" value="4"/>
</dbReference>
<evidence type="ECO:0000256" key="5">
    <source>
        <dbReference type="SAM" id="MobiDB-lite"/>
    </source>
</evidence>
<feature type="repeat" description="WD" evidence="3">
    <location>
        <begin position="657"/>
        <end position="690"/>
    </location>
</feature>
<dbReference type="InterPro" id="IPR011009">
    <property type="entry name" value="Kinase-like_dom_sf"/>
</dbReference>
<keyword evidence="6" id="KW-0472">Membrane</keyword>
<keyword evidence="6" id="KW-1133">Transmembrane helix</keyword>
<accession>A0A085WUI5</accession>
<evidence type="ECO:0000256" key="4">
    <source>
        <dbReference type="SAM" id="Coils"/>
    </source>
</evidence>
<feature type="repeat" description="WD" evidence="3">
    <location>
        <begin position="970"/>
        <end position="997"/>
    </location>
</feature>
<dbReference type="Gene3D" id="3.30.200.20">
    <property type="entry name" value="Phosphorylase Kinase, domain 1"/>
    <property type="match status" value="1"/>
</dbReference>
<dbReference type="GO" id="GO:0004672">
    <property type="term" value="F:protein kinase activity"/>
    <property type="evidence" value="ECO:0007669"/>
    <property type="project" value="InterPro"/>
</dbReference>
<keyword evidence="9" id="KW-1185">Reference proteome</keyword>
<keyword evidence="2" id="KW-0677">Repeat</keyword>
<dbReference type="SUPFAM" id="SSF82171">
    <property type="entry name" value="DPP6 N-terminal domain-like"/>
    <property type="match status" value="1"/>
</dbReference>
<keyword evidence="4" id="KW-0175">Coiled coil</keyword>
<keyword evidence="6" id="KW-0812">Transmembrane</keyword>
<dbReference type="InterPro" id="IPR008271">
    <property type="entry name" value="Ser/Thr_kinase_AS"/>
</dbReference>
<reference evidence="8 9" key="1">
    <citation type="submission" date="2014-04" db="EMBL/GenBank/DDBJ databases">
        <title>Genome assembly of Hyalangium minutum DSM 14724.</title>
        <authorList>
            <person name="Sharma G."/>
            <person name="Subramanian S."/>
        </authorList>
    </citation>
    <scope>NUCLEOTIDE SEQUENCE [LARGE SCALE GENOMIC DNA]</scope>
    <source>
        <strain evidence="8 9">DSM 14724</strain>
    </source>
</reference>
<dbReference type="Proteomes" id="UP000028725">
    <property type="component" value="Unassembled WGS sequence"/>
</dbReference>
<dbReference type="SUPFAM" id="SSF50969">
    <property type="entry name" value="YVTN repeat-like/Quinoprotein amine dehydrogenase"/>
    <property type="match status" value="1"/>
</dbReference>
<dbReference type="PROSITE" id="PS50294">
    <property type="entry name" value="WD_REPEATS_REGION"/>
    <property type="match status" value="5"/>
</dbReference>
<feature type="repeat" description="WD" evidence="3">
    <location>
        <begin position="929"/>
        <end position="970"/>
    </location>
</feature>
<dbReference type="InterPro" id="IPR020472">
    <property type="entry name" value="WD40_PAC1"/>
</dbReference>
<feature type="repeat" description="WD" evidence="3">
    <location>
        <begin position="1095"/>
        <end position="1126"/>
    </location>
</feature>
<sequence length="1147" mass="123291">MDESAKSAPPSEDGEDSPQPQSRDEVVPSAGDAFAPTLHPSQRTGSIGGVAPMQGGWDLPLVERKRYLLDGIVAEGGHGRILRAKDLHLERLVALKEPIAPGSSTEDTFLREARITARLQHPSIVPVYEAGRWPGGPPFYAMKLVSGRSLAHVVEAMRTLEERLAALPHVLAVAEAMAYAHSQRVIHRDLKPSNILVGEFGETVVVDWGLAEELERPERHAPGTVLGTPAYMPPEQAAGQPVDERADVYALGTILYHLLSGRMPYTGVTSREILKQVVREEPAPLAQLQPRLPKELSGLVSRAMAREPSQRYPTARELAEDLRRFLRGQLVASHRYTPWERMMRFARRHRAALTVAAAAVVALMAGVVLDHQRILRERDRAEQKQAIAEKAEREATQRADALTLIDARSLVAQSPEHVFSQLASLSASFTAWGQARTLAANALAQGIPLTLRGHAAGLNQAIFSPDGLQVVTASDDRTVRLWDVKAGTSRVLETFGDEAWRTLFSPDGRSVASSGKDGQVRLTELATGTSRLLKGPTRPVMSLFFSPDGRRLFTADYGGELWVWETASGEGRRVGTHGDEAVDAGLLSDGRHLLSAGARDLSVRLWDVESGTGQLLVRRERPIHSLATAPQGGAFAVGVDEGQVLLWEGMGQPMRVLEGKSGPIHSLKFSPDGRWLAAHAASGPVLVWELPGGAPRTFASAPGWLASLAFSEDGRWLGATGRDGKARVWEVATGKPRVLHGAVAPITSVAFSRDGASVITTSQDGAGRIYDVVDHSTRILAVHTGKPSADAFSLMSRHLPLAERQSALMSKVLALAPTKDGRHGVSVGGLDGRLRVSRLDGTSTQEVQVGPGELTAADVSPEGSRLVTAGRDGTVTLWNEQSQRLQQFTGATGPLKAVALSADGSWVAAGEASGGIWLWEAASGQGRVLGRHEGVVRALAFSPGGHQLASGGADGTLRLWSLPNGEGRVLYRHQSEVSVVVFSPEGQRLASGSDDHTAWLHRLEGNTGQRLDLGGAGVSALDFSPDGTQLLVANAGSSSIQRWDVQTGKQRSPLLGHTHIVISWAFSPEGERLASASVDGTVRLWDLQTGESRPLQGHEGPVIRVAFSRDGRQVLSAGHDGTVRVWRDDLPLEPDELREWLRQVASR</sequence>
<name>A0A085WUI5_9BACT</name>
<proteinExistence type="predicted"/>
<dbReference type="PROSITE" id="PS00678">
    <property type="entry name" value="WD_REPEATS_1"/>
    <property type="match status" value="4"/>
</dbReference>
<dbReference type="EMBL" id="JMCB01000002">
    <property type="protein sequence ID" value="KFE71348.1"/>
    <property type="molecule type" value="Genomic_DNA"/>
</dbReference>
<evidence type="ECO:0000256" key="6">
    <source>
        <dbReference type="SAM" id="Phobius"/>
    </source>
</evidence>
<dbReference type="PROSITE" id="PS50082">
    <property type="entry name" value="WD_REPEATS_2"/>
    <property type="match status" value="10"/>
</dbReference>
<dbReference type="GO" id="GO:0005524">
    <property type="term" value="F:ATP binding"/>
    <property type="evidence" value="ECO:0007669"/>
    <property type="project" value="InterPro"/>
</dbReference>
<feature type="repeat" description="WD" evidence="3">
    <location>
        <begin position="698"/>
        <end position="739"/>
    </location>
</feature>
<evidence type="ECO:0000313" key="8">
    <source>
        <dbReference type="EMBL" id="KFE71348.1"/>
    </source>
</evidence>
<keyword evidence="1 3" id="KW-0853">WD repeat</keyword>
<feature type="repeat" description="WD" evidence="3">
    <location>
        <begin position="451"/>
        <end position="492"/>
    </location>
</feature>
<dbReference type="InterPro" id="IPR011044">
    <property type="entry name" value="Quino_amine_DH_bsu"/>
</dbReference>
<feature type="region of interest" description="Disordered" evidence="5">
    <location>
        <begin position="1"/>
        <end position="49"/>
    </location>
</feature>
<feature type="repeat" description="WD" evidence="3">
    <location>
        <begin position="1054"/>
        <end position="1095"/>
    </location>
</feature>
<dbReference type="OrthoDB" id="9801841at2"/>
<dbReference type="CDD" id="cd14014">
    <property type="entry name" value="STKc_PknB_like"/>
    <property type="match status" value="1"/>
</dbReference>
<evidence type="ECO:0000256" key="1">
    <source>
        <dbReference type="ARBA" id="ARBA00022574"/>
    </source>
</evidence>
<feature type="transmembrane region" description="Helical" evidence="6">
    <location>
        <begin position="351"/>
        <end position="369"/>
    </location>
</feature>
<dbReference type="PROSITE" id="PS00108">
    <property type="entry name" value="PROTEIN_KINASE_ST"/>
    <property type="match status" value="1"/>
</dbReference>
<protein>
    <recommendedName>
        <fullName evidence="7">Protein kinase domain-containing protein</fullName>
    </recommendedName>
</protein>
<dbReference type="RefSeq" id="WP_052419732.1">
    <property type="nucleotide sequence ID" value="NZ_JMCB01000002.1"/>
</dbReference>
<dbReference type="CDD" id="cd00200">
    <property type="entry name" value="WD40"/>
    <property type="match status" value="2"/>
</dbReference>